<keyword evidence="6 14" id="KW-0732">Signal</keyword>
<keyword evidence="10" id="KW-0449">Lipoprotein</keyword>
<sequence>MKSIVQVSVVVLFALIGVGSALKCYSCVDYSGKCDNVETCSGQNDGCLNLKERNGRNIRQCVRFSDCQSSLLAPMFPNVASFGFSCCESDLCNGASVGAGRTSAIALLLSLALFWCI</sequence>
<gene>
    <name evidence="16" type="ORF">C0J50_21867</name>
</gene>
<evidence type="ECO:0000256" key="10">
    <source>
        <dbReference type="ARBA" id="ARBA00023288"/>
    </source>
</evidence>
<feature type="chain" id="PRO_5042002061" description="MAC-inhibitory protein" evidence="14">
    <location>
        <begin position="22"/>
        <end position="117"/>
    </location>
</feature>
<evidence type="ECO:0000256" key="1">
    <source>
        <dbReference type="ARBA" id="ARBA00004589"/>
    </source>
</evidence>
<evidence type="ECO:0000256" key="9">
    <source>
        <dbReference type="ARBA" id="ARBA00023180"/>
    </source>
</evidence>
<evidence type="ECO:0000256" key="2">
    <source>
        <dbReference type="ARBA" id="ARBA00004613"/>
    </source>
</evidence>
<evidence type="ECO:0000256" key="5">
    <source>
        <dbReference type="ARBA" id="ARBA00022622"/>
    </source>
</evidence>
<dbReference type="GO" id="GO:0098552">
    <property type="term" value="C:side of membrane"/>
    <property type="evidence" value="ECO:0007669"/>
    <property type="project" value="UniProtKB-KW"/>
</dbReference>
<reference evidence="16" key="1">
    <citation type="submission" date="2018-07" db="EMBL/GenBank/DDBJ databases">
        <title>Comparative genomics of catfishes provides insights into carnivory and benthic adaptation.</title>
        <authorList>
            <person name="Zhang Y."/>
            <person name="Wang D."/>
            <person name="Peng Z."/>
            <person name="Zheng S."/>
            <person name="Shao F."/>
            <person name="Tao W."/>
        </authorList>
    </citation>
    <scope>NUCLEOTIDE SEQUENCE</scope>
    <source>
        <strain evidence="16">Chongqing</strain>
    </source>
</reference>
<keyword evidence="7" id="KW-0472">Membrane</keyword>
<keyword evidence="8" id="KW-1015">Disulfide bond</keyword>
<dbReference type="EMBL" id="MU551692">
    <property type="protein sequence ID" value="KAI5618569.1"/>
    <property type="molecule type" value="Genomic_DNA"/>
</dbReference>
<evidence type="ECO:0000256" key="11">
    <source>
        <dbReference type="ARBA" id="ARBA00029920"/>
    </source>
</evidence>
<comment type="subcellular location">
    <subcellularLocation>
        <location evidence="1">Membrane</location>
        <topology evidence="1">Lipid-anchor</topology>
        <topology evidence="1">GPI-anchor</topology>
    </subcellularLocation>
    <subcellularLocation>
        <location evidence="2">Secreted</location>
    </subcellularLocation>
</comment>
<comment type="subunit">
    <text evidence="3">Interacts with T-cell surface antigen CD2.</text>
</comment>
<evidence type="ECO:0000256" key="8">
    <source>
        <dbReference type="ARBA" id="ARBA00023157"/>
    </source>
</evidence>
<evidence type="ECO:0000259" key="15">
    <source>
        <dbReference type="SMART" id="SM00134"/>
    </source>
</evidence>
<feature type="domain" description="UPAR/Ly6" evidence="15">
    <location>
        <begin position="22"/>
        <end position="106"/>
    </location>
</feature>
<evidence type="ECO:0000256" key="3">
    <source>
        <dbReference type="ARBA" id="ARBA00011481"/>
    </source>
</evidence>
<keyword evidence="5" id="KW-0336">GPI-anchor</keyword>
<feature type="signal peptide" evidence="14">
    <location>
        <begin position="1"/>
        <end position="21"/>
    </location>
</feature>
<keyword evidence="4" id="KW-0964">Secreted</keyword>
<dbReference type="GO" id="GO:0005576">
    <property type="term" value="C:extracellular region"/>
    <property type="evidence" value="ECO:0007669"/>
    <property type="project" value="UniProtKB-SubCell"/>
</dbReference>
<dbReference type="Gene3D" id="2.10.60.10">
    <property type="entry name" value="CD59"/>
    <property type="match status" value="1"/>
</dbReference>
<accession>A0AAD5FK22</accession>
<evidence type="ECO:0000256" key="13">
    <source>
        <dbReference type="ARBA" id="ARBA00031867"/>
    </source>
</evidence>
<evidence type="ECO:0000256" key="6">
    <source>
        <dbReference type="ARBA" id="ARBA00022729"/>
    </source>
</evidence>
<dbReference type="SUPFAM" id="SSF57302">
    <property type="entry name" value="Snake toxin-like"/>
    <property type="match status" value="1"/>
</dbReference>
<dbReference type="InterPro" id="IPR050918">
    <property type="entry name" value="CNF-like_PLA2_Inhibitor"/>
</dbReference>
<dbReference type="Proteomes" id="UP001205998">
    <property type="component" value="Unassembled WGS sequence"/>
</dbReference>
<keyword evidence="9" id="KW-0325">Glycoprotein</keyword>
<feature type="non-terminal residue" evidence="16">
    <location>
        <position position="1"/>
    </location>
</feature>
<dbReference type="InterPro" id="IPR056949">
    <property type="entry name" value="CD59"/>
</dbReference>
<evidence type="ECO:0000256" key="7">
    <source>
        <dbReference type="ARBA" id="ARBA00023136"/>
    </source>
</evidence>
<evidence type="ECO:0000256" key="14">
    <source>
        <dbReference type="SAM" id="SignalP"/>
    </source>
</evidence>
<comment type="caution">
    <text evidence="16">The sequence shown here is derived from an EMBL/GenBank/DDBJ whole genome shotgun (WGS) entry which is preliminary data.</text>
</comment>
<name>A0AAD5FK22_SILAS</name>
<dbReference type="CDD" id="cd23554">
    <property type="entry name" value="TFP_LU_ECD_CD59"/>
    <property type="match status" value="1"/>
</dbReference>
<protein>
    <recommendedName>
        <fullName evidence="12">MAC-inhibitory protein</fullName>
    </recommendedName>
    <alternativeName>
        <fullName evidence="13">Membrane attack complex inhibition factor</fullName>
    </alternativeName>
    <alternativeName>
        <fullName evidence="11">Protectin</fullName>
    </alternativeName>
</protein>
<evidence type="ECO:0000256" key="12">
    <source>
        <dbReference type="ARBA" id="ARBA00031590"/>
    </source>
</evidence>
<evidence type="ECO:0000313" key="17">
    <source>
        <dbReference type="Proteomes" id="UP001205998"/>
    </source>
</evidence>
<organism evidence="16 17">
    <name type="scientific">Silurus asotus</name>
    <name type="common">Amur catfish</name>
    <name type="synonym">Parasilurus asotus</name>
    <dbReference type="NCBI Taxonomy" id="30991"/>
    <lineage>
        <taxon>Eukaryota</taxon>
        <taxon>Metazoa</taxon>
        <taxon>Chordata</taxon>
        <taxon>Craniata</taxon>
        <taxon>Vertebrata</taxon>
        <taxon>Euteleostomi</taxon>
        <taxon>Actinopterygii</taxon>
        <taxon>Neopterygii</taxon>
        <taxon>Teleostei</taxon>
        <taxon>Ostariophysi</taxon>
        <taxon>Siluriformes</taxon>
        <taxon>Siluridae</taxon>
        <taxon>Silurus</taxon>
    </lineage>
</organism>
<dbReference type="PANTHER" id="PTHR20914:SF9">
    <property type="entry name" value="COILED, ISOFORM A"/>
    <property type="match status" value="1"/>
</dbReference>
<dbReference type="PANTHER" id="PTHR20914">
    <property type="entry name" value="LY6/PLAUR DOMAIN-CONTAINING PROTEIN 8"/>
    <property type="match status" value="1"/>
</dbReference>
<dbReference type="AlphaFoldDB" id="A0AAD5FK22"/>
<dbReference type="Pfam" id="PF25152">
    <property type="entry name" value="CD59"/>
    <property type="match status" value="1"/>
</dbReference>
<evidence type="ECO:0000256" key="4">
    <source>
        <dbReference type="ARBA" id="ARBA00022525"/>
    </source>
</evidence>
<dbReference type="InterPro" id="IPR045860">
    <property type="entry name" value="Snake_toxin-like_sf"/>
</dbReference>
<proteinExistence type="predicted"/>
<dbReference type="SMART" id="SM00134">
    <property type="entry name" value="LU"/>
    <property type="match status" value="1"/>
</dbReference>
<dbReference type="InterPro" id="IPR016054">
    <property type="entry name" value="LY6_UPA_recep-like"/>
</dbReference>
<keyword evidence="17" id="KW-1185">Reference proteome</keyword>
<evidence type="ECO:0000313" key="16">
    <source>
        <dbReference type="EMBL" id="KAI5618569.1"/>
    </source>
</evidence>